<dbReference type="Pfam" id="PF00703">
    <property type="entry name" value="Glyco_hydro_2"/>
    <property type="match status" value="1"/>
</dbReference>
<dbReference type="SUPFAM" id="SSF49303">
    <property type="entry name" value="beta-Galactosidase/glucuronidase domain"/>
    <property type="match status" value="1"/>
</dbReference>
<dbReference type="SUPFAM" id="SSF51445">
    <property type="entry name" value="(Trans)glycosidases"/>
    <property type="match status" value="1"/>
</dbReference>
<dbReference type="Gene3D" id="2.60.40.10">
    <property type="entry name" value="Immunoglobulins"/>
    <property type="match status" value="1"/>
</dbReference>
<comment type="similarity">
    <text evidence="1">Belongs to the glycosyl hydrolase 2 family.</text>
</comment>
<feature type="domain" description="Glycoside hydrolase family 2 immunoglobulin-like beta-sandwich" evidence="4">
    <location>
        <begin position="192"/>
        <end position="284"/>
    </location>
</feature>
<dbReference type="Proteomes" id="UP000011705">
    <property type="component" value="Chromosome"/>
</dbReference>
<keyword evidence="3" id="KW-0326">Glycosidase</keyword>
<dbReference type="GO" id="GO:0005975">
    <property type="term" value="P:carbohydrate metabolic process"/>
    <property type="evidence" value="ECO:0007669"/>
    <property type="project" value="InterPro"/>
</dbReference>
<dbReference type="GO" id="GO:0004553">
    <property type="term" value="F:hydrolase activity, hydrolyzing O-glycosyl compounds"/>
    <property type="evidence" value="ECO:0007669"/>
    <property type="project" value="InterPro"/>
</dbReference>
<dbReference type="HOGENOM" id="CLU_009935_3_1_12"/>
<evidence type="ECO:0000259" key="5">
    <source>
        <dbReference type="Pfam" id="PF02837"/>
    </source>
</evidence>
<protein>
    <recommendedName>
        <fullName evidence="7">Glycosyl hydrolases family 2 sugar binding domain-containing protein</fullName>
    </recommendedName>
</protein>
<evidence type="ECO:0000259" key="4">
    <source>
        <dbReference type="Pfam" id="PF00703"/>
    </source>
</evidence>
<keyword evidence="2" id="KW-0378">Hydrolase</keyword>
<dbReference type="InterPro" id="IPR036156">
    <property type="entry name" value="Beta-gal/glucu_dom_sf"/>
</dbReference>
<dbReference type="PATRIC" id="fig|999432.5.peg.520"/>
<evidence type="ECO:0000256" key="2">
    <source>
        <dbReference type="ARBA" id="ARBA00022801"/>
    </source>
</evidence>
<dbReference type="Gene3D" id="3.20.20.80">
    <property type="entry name" value="Glycosidases"/>
    <property type="match status" value="1"/>
</dbReference>
<sequence>MRKNKPIKPLLTPWGESLNKDCPLNEYPRPQLVRENWQCLNGRWDYAITETEEAPKTWDGTIIVPFSPESLLSGVQRQLLPGKRLWYRREFVFEKCKDGERLLLHFGAVDQHCSVYINGKKAGSHYGGYWPFYFDISVFLKDGENEVVVSVTDNTDTDDEAYGKQTLNRGEIWYTGQSGIWQTVWAERVPETYIQSVKITPHFKKAEVELELCMSGTDLSPITANASVKIFDGEKAVAEGNFQNNRALVKMPDDFKSWSPESPFLYDLEIKLGKDSIRSYFGMREFGILKGKAGPVLSLNGKPIFHHGLLDQGYWSDGMYTPPSDEAMIWEIKTIKSMGFNMLRKHIKIEPLRWYYHCDKIGMLVWQDFVSGGGPYKDFVVKYAPWLGFNFKDGKSRYALHGRKSETGRKNFMRDAERTIDLLYNISSLAVWVPFNEGWGQFDAASAAALVRKKDAARLIDHASGYFDQGAGDFHSYHIYYKAFRPKKDKRGRVLALTEFGGFSLPAQEHMSSDILFGYKMFKTKEELNDAVWKLYTKDVFPAIEKGLSASIYTQVSDVEDEINGIFTYDRKEIKFDEALGLKITKTLNEIFKEKFNGNL</sequence>
<dbReference type="PANTHER" id="PTHR42732:SF2">
    <property type="entry name" value="BETA-MANNOSIDASE"/>
    <property type="match status" value="1"/>
</dbReference>
<dbReference type="Gene3D" id="2.60.120.260">
    <property type="entry name" value="Galactose-binding domain-like"/>
    <property type="match status" value="1"/>
</dbReference>
<proteinExistence type="inferred from homology"/>
<feature type="domain" description="Glycosyl hydrolases family 2 sugar binding" evidence="5">
    <location>
        <begin position="85"/>
        <end position="156"/>
    </location>
</feature>
<dbReference type="InterPro" id="IPR017853">
    <property type="entry name" value="GH"/>
</dbReference>
<accession>A0A0E2EJK9</accession>
<dbReference type="InterPro" id="IPR008979">
    <property type="entry name" value="Galactose-bd-like_sf"/>
</dbReference>
<dbReference type="InterPro" id="IPR006104">
    <property type="entry name" value="Glyco_hydro_2_N"/>
</dbReference>
<dbReference type="InterPro" id="IPR006102">
    <property type="entry name" value="Ig-like_GH2"/>
</dbReference>
<organism evidence="6">
    <name type="scientific">Treponema denticola H-22</name>
    <dbReference type="NCBI Taxonomy" id="999432"/>
    <lineage>
        <taxon>Bacteria</taxon>
        <taxon>Pseudomonadati</taxon>
        <taxon>Spirochaetota</taxon>
        <taxon>Spirochaetia</taxon>
        <taxon>Spirochaetales</taxon>
        <taxon>Treponemataceae</taxon>
        <taxon>Treponema</taxon>
    </lineage>
</organism>
<name>A0A0E2EJK9_TREDN</name>
<dbReference type="EMBL" id="AGDV01000004">
    <property type="protein sequence ID" value="EMB35363.1"/>
    <property type="molecule type" value="Genomic_DNA"/>
</dbReference>
<dbReference type="InterPro" id="IPR051913">
    <property type="entry name" value="GH2_Domain-Containing"/>
</dbReference>
<evidence type="ECO:0000256" key="3">
    <source>
        <dbReference type="ARBA" id="ARBA00023295"/>
    </source>
</evidence>
<dbReference type="InterPro" id="IPR013783">
    <property type="entry name" value="Ig-like_fold"/>
</dbReference>
<gene>
    <name evidence="6" type="ORF">HMPREF9726_00504</name>
</gene>
<dbReference type="AlphaFoldDB" id="A0A0E2EJK9"/>
<reference evidence="6" key="1">
    <citation type="submission" date="2012-01" db="EMBL/GenBank/DDBJ databases">
        <title>The Genome Sequence of Treponema denticola H-22.</title>
        <authorList>
            <consortium name="The Broad Institute Genome Sequencing Platform"/>
            <person name="Earl A."/>
            <person name="Ward D."/>
            <person name="Feldgarden M."/>
            <person name="Gevers D."/>
            <person name="Blanton J.M."/>
            <person name="Fenno C.J."/>
            <person name="Baranova O.V."/>
            <person name="Mathney J."/>
            <person name="Dewhirst F.E."/>
            <person name="Izard J."/>
            <person name="Young S.K."/>
            <person name="Zeng Q."/>
            <person name="Gargeya S."/>
            <person name="Fitzgerald M."/>
            <person name="Haas B."/>
            <person name="Abouelleil A."/>
            <person name="Alvarado L."/>
            <person name="Arachchi H.M."/>
            <person name="Berlin A."/>
            <person name="Chapman S.B."/>
            <person name="Gearin G."/>
            <person name="Goldberg J."/>
            <person name="Griggs A."/>
            <person name="Gujja S."/>
            <person name="Hansen M."/>
            <person name="Heiman D."/>
            <person name="Howarth C."/>
            <person name="Larimer J."/>
            <person name="Lui A."/>
            <person name="MacDonald P.J.P."/>
            <person name="McCowen C."/>
            <person name="Montmayeur A."/>
            <person name="Murphy C."/>
            <person name="Neiman D."/>
            <person name="Pearson M."/>
            <person name="Priest M."/>
            <person name="Roberts A."/>
            <person name="Saif S."/>
            <person name="Shea T."/>
            <person name="Sisk P."/>
            <person name="Stolte C."/>
            <person name="Sykes S."/>
            <person name="Wortman J."/>
            <person name="Nusbaum C."/>
            <person name="Birren B."/>
        </authorList>
    </citation>
    <scope>NUCLEOTIDE SEQUENCE [LARGE SCALE GENOMIC DNA]</scope>
    <source>
        <strain evidence="6">H-22</strain>
    </source>
</reference>
<dbReference type="PANTHER" id="PTHR42732">
    <property type="entry name" value="BETA-GALACTOSIDASE"/>
    <property type="match status" value="1"/>
</dbReference>
<comment type="caution">
    <text evidence="6">The sequence shown here is derived from an EMBL/GenBank/DDBJ whole genome shotgun (WGS) entry which is preliminary data.</text>
</comment>
<evidence type="ECO:0000256" key="1">
    <source>
        <dbReference type="ARBA" id="ARBA00007401"/>
    </source>
</evidence>
<dbReference type="Pfam" id="PF02837">
    <property type="entry name" value="Glyco_hydro_2_N"/>
    <property type="match status" value="1"/>
</dbReference>
<evidence type="ECO:0000313" key="6">
    <source>
        <dbReference type="EMBL" id="EMB35363.1"/>
    </source>
</evidence>
<dbReference type="SUPFAM" id="SSF49785">
    <property type="entry name" value="Galactose-binding domain-like"/>
    <property type="match status" value="1"/>
</dbReference>
<dbReference type="RefSeq" id="WP_002683189.1">
    <property type="nucleotide sequence ID" value="NZ_CM001795.1"/>
</dbReference>
<evidence type="ECO:0008006" key="7">
    <source>
        <dbReference type="Google" id="ProtNLM"/>
    </source>
</evidence>